<keyword evidence="13" id="KW-1185">Reference proteome</keyword>
<gene>
    <name evidence="12" type="ORF">DFQ01_14129</name>
</gene>
<evidence type="ECO:0000256" key="7">
    <source>
        <dbReference type="ARBA" id="ARBA00023193"/>
    </source>
</evidence>
<proteinExistence type="inferred from homology"/>
<keyword evidence="7" id="KW-0652">Protein synthesis inhibitor</keyword>
<name>A0A2V2YE92_9BACL</name>
<organism evidence="12 13">
    <name type="scientific">Paenibacillus cellulosilyticus</name>
    <dbReference type="NCBI Taxonomy" id="375489"/>
    <lineage>
        <taxon>Bacteria</taxon>
        <taxon>Bacillati</taxon>
        <taxon>Bacillota</taxon>
        <taxon>Bacilli</taxon>
        <taxon>Bacillales</taxon>
        <taxon>Paenibacillaceae</taxon>
        <taxon>Paenibacillus</taxon>
    </lineage>
</organism>
<dbReference type="InterPro" id="IPR011009">
    <property type="entry name" value="Kinase-like_dom_sf"/>
</dbReference>
<dbReference type="PROSITE" id="PS50011">
    <property type="entry name" value="PROTEIN_KINASE_DOM"/>
    <property type="match status" value="1"/>
</dbReference>
<dbReference type="EC" id="2.7.11.1" evidence="1"/>
<evidence type="ECO:0000256" key="8">
    <source>
        <dbReference type="ARBA" id="ARBA00037982"/>
    </source>
</evidence>
<comment type="caution">
    <text evidence="12">The sequence shown here is derived from an EMBL/GenBank/DDBJ whole genome shotgun (WGS) entry which is preliminary data.</text>
</comment>
<dbReference type="Pfam" id="PF00069">
    <property type="entry name" value="Pkinase"/>
    <property type="match status" value="1"/>
</dbReference>
<dbReference type="SMART" id="SM00220">
    <property type="entry name" value="S_TKc"/>
    <property type="match status" value="1"/>
</dbReference>
<reference evidence="12 13" key="1">
    <citation type="submission" date="2018-05" db="EMBL/GenBank/DDBJ databases">
        <title>Genomic Encyclopedia of Type Strains, Phase III (KMG-III): the genomes of soil and plant-associated and newly described type strains.</title>
        <authorList>
            <person name="Whitman W."/>
        </authorList>
    </citation>
    <scope>NUCLEOTIDE SEQUENCE [LARGE SCALE GENOMIC DNA]</scope>
    <source>
        <strain evidence="12 13">CECT 5696</strain>
    </source>
</reference>
<evidence type="ECO:0000256" key="3">
    <source>
        <dbReference type="ARBA" id="ARBA00022679"/>
    </source>
</evidence>
<accession>A0A2V2YE92</accession>
<keyword evidence="5 12" id="KW-0418">Kinase</keyword>
<dbReference type="Proteomes" id="UP000246635">
    <property type="component" value="Unassembled WGS sequence"/>
</dbReference>
<evidence type="ECO:0000256" key="1">
    <source>
        <dbReference type="ARBA" id="ARBA00012513"/>
    </source>
</evidence>
<dbReference type="GO" id="GO:0006796">
    <property type="term" value="P:phosphate-containing compound metabolic process"/>
    <property type="evidence" value="ECO:0007669"/>
    <property type="project" value="UniProtKB-ARBA"/>
</dbReference>
<protein>
    <recommendedName>
        <fullName evidence="1">non-specific serine/threonine protein kinase</fullName>
        <ecNumber evidence="1">2.7.11.1</ecNumber>
    </recommendedName>
</protein>
<evidence type="ECO:0000256" key="2">
    <source>
        <dbReference type="ARBA" id="ARBA00022527"/>
    </source>
</evidence>
<keyword evidence="3" id="KW-0808">Transferase</keyword>
<feature type="domain" description="Protein kinase" evidence="11">
    <location>
        <begin position="21"/>
        <end position="351"/>
    </location>
</feature>
<dbReference type="Gene3D" id="1.10.510.10">
    <property type="entry name" value="Transferase(Phosphotransferase) domain 1"/>
    <property type="match status" value="1"/>
</dbReference>
<dbReference type="InterPro" id="IPR008271">
    <property type="entry name" value="Ser/Thr_kinase_AS"/>
</dbReference>
<dbReference type="OrthoDB" id="9762169at2"/>
<evidence type="ECO:0000256" key="10">
    <source>
        <dbReference type="ARBA" id="ARBA00048977"/>
    </source>
</evidence>
<dbReference type="PROSITE" id="PS00108">
    <property type="entry name" value="PROTEIN_KINASE_ST"/>
    <property type="match status" value="1"/>
</dbReference>
<keyword evidence="6" id="KW-0067">ATP-binding</keyword>
<comment type="similarity">
    <text evidence="8">Belongs to the protein kinase superfamily. Ser/Thr protein kinase family. GCN2 subfamily.</text>
</comment>
<dbReference type="InterPro" id="IPR000719">
    <property type="entry name" value="Prot_kinase_dom"/>
</dbReference>
<dbReference type="GO" id="GO:0006950">
    <property type="term" value="P:response to stress"/>
    <property type="evidence" value="ECO:0007669"/>
    <property type="project" value="UniProtKB-ARBA"/>
</dbReference>
<dbReference type="PANTHER" id="PTHR11042:SF160">
    <property type="entry name" value="EUKARYOTIC TRANSLATION INITIATION FACTOR 2-ALPHA KINASE 1"/>
    <property type="match status" value="1"/>
</dbReference>
<dbReference type="SUPFAM" id="SSF56112">
    <property type="entry name" value="Protein kinase-like (PK-like)"/>
    <property type="match status" value="1"/>
</dbReference>
<evidence type="ECO:0000313" key="12">
    <source>
        <dbReference type="EMBL" id="PWV90616.1"/>
    </source>
</evidence>
<keyword evidence="4" id="KW-0547">Nucleotide-binding</keyword>
<keyword evidence="2 12" id="KW-0723">Serine/threonine-protein kinase</keyword>
<evidence type="ECO:0000259" key="11">
    <source>
        <dbReference type="PROSITE" id="PS50011"/>
    </source>
</evidence>
<evidence type="ECO:0000256" key="5">
    <source>
        <dbReference type="ARBA" id="ARBA00022777"/>
    </source>
</evidence>
<dbReference type="GO" id="GO:0005524">
    <property type="term" value="F:ATP binding"/>
    <property type="evidence" value="ECO:0007669"/>
    <property type="project" value="UniProtKB-KW"/>
</dbReference>
<comment type="catalytic activity">
    <reaction evidence="10">
        <text>L-seryl-[protein] + ATP = O-phospho-L-seryl-[protein] + ADP + H(+)</text>
        <dbReference type="Rhea" id="RHEA:17989"/>
        <dbReference type="Rhea" id="RHEA-COMP:9863"/>
        <dbReference type="Rhea" id="RHEA-COMP:11604"/>
        <dbReference type="ChEBI" id="CHEBI:15378"/>
        <dbReference type="ChEBI" id="CHEBI:29999"/>
        <dbReference type="ChEBI" id="CHEBI:30616"/>
        <dbReference type="ChEBI" id="CHEBI:83421"/>
        <dbReference type="ChEBI" id="CHEBI:456216"/>
        <dbReference type="EC" id="2.7.11.1"/>
    </reaction>
    <physiologicalReaction direction="left-to-right" evidence="10">
        <dbReference type="Rhea" id="RHEA:17990"/>
    </physiologicalReaction>
</comment>
<sequence length="351" mass="40680">MSSDASNLPMYQEFFLKERNIKLETEIFEGSSVAFQGYHETFKKKVFVKFIPIPWDNDQNIEHEVETLIKLRDKQNIVNVFDSFIDAQTGSQLVIVTEYLEGNTLDKFCGLSQISLKQAIDIVMELIVGVSDVHNLGLVHRDLKLENIIYDGNKPIIVDLGSVKSIGAKVLMEDPIPYMYRSSEVFLKGIYSIQSDIYQIGLILFQLVNGSLPTDIEYYAELSKVKLDLENTYQEGIKQLKKLVAKDQLINVIPPLPIYCSKINRVIINAIKLRYKTLDSFYKDLSKIKSEVPDWVIQSESEYLCKEWRRKKYRVVKNEEGYRIFNQTLIRTRELIQVSSSSELNKYFQNI</sequence>
<dbReference type="GO" id="GO:0005737">
    <property type="term" value="C:cytoplasm"/>
    <property type="evidence" value="ECO:0007669"/>
    <property type="project" value="TreeGrafter"/>
</dbReference>
<dbReference type="PANTHER" id="PTHR11042">
    <property type="entry name" value="EUKARYOTIC TRANSLATION INITIATION FACTOR 2-ALPHA KINASE EIF2-ALPHA KINASE -RELATED"/>
    <property type="match status" value="1"/>
</dbReference>
<evidence type="ECO:0000313" key="13">
    <source>
        <dbReference type="Proteomes" id="UP000246635"/>
    </source>
</evidence>
<dbReference type="GO" id="GO:0004674">
    <property type="term" value="F:protein serine/threonine kinase activity"/>
    <property type="evidence" value="ECO:0007669"/>
    <property type="project" value="UniProtKB-KW"/>
</dbReference>
<dbReference type="InterPro" id="IPR050339">
    <property type="entry name" value="CC_SR_Kinase"/>
</dbReference>
<dbReference type="RefSeq" id="WP_110047371.1">
    <property type="nucleotide sequence ID" value="NZ_CP054612.1"/>
</dbReference>
<evidence type="ECO:0000256" key="9">
    <source>
        <dbReference type="ARBA" id="ARBA00048659"/>
    </source>
</evidence>
<comment type="catalytic activity">
    <reaction evidence="9">
        <text>L-threonyl-[protein] + ATP = O-phospho-L-threonyl-[protein] + ADP + H(+)</text>
        <dbReference type="Rhea" id="RHEA:46608"/>
        <dbReference type="Rhea" id="RHEA-COMP:11060"/>
        <dbReference type="Rhea" id="RHEA-COMP:11605"/>
        <dbReference type="ChEBI" id="CHEBI:15378"/>
        <dbReference type="ChEBI" id="CHEBI:30013"/>
        <dbReference type="ChEBI" id="CHEBI:30616"/>
        <dbReference type="ChEBI" id="CHEBI:61977"/>
        <dbReference type="ChEBI" id="CHEBI:456216"/>
        <dbReference type="EC" id="2.7.11.1"/>
    </reaction>
    <physiologicalReaction direction="left-to-right" evidence="9">
        <dbReference type="Rhea" id="RHEA:46609"/>
    </physiologicalReaction>
</comment>
<dbReference type="GO" id="GO:0017148">
    <property type="term" value="P:negative regulation of translation"/>
    <property type="evidence" value="ECO:0007669"/>
    <property type="project" value="UniProtKB-KW"/>
</dbReference>
<evidence type="ECO:0000256" key="6">
    <source>
        <dbReference type="ARBA" id="ARBA00022840"/>
    </source>
</evidence>
<evidence type="ECO:0000256" key="4">
    <source>
        <dbReference type="ARBA" id="ARBA00022741"/>
    </source>
</evidence>
<dbReference type="AlphaFoldDB" id="A0A2V2YE92"/>
<dbReference type="EMBL" id="QGTQ01000041">
    <property type="protein sequence ID" value="PWV90616.1"/>
    <property type="molecule type" value="Genomic_DNA"/>
</dbReference>